<dbReference type="SUPFAM" id="SSF53448">
    <property type="entry name" value="Nucleotide-diphospho-sugar transferases"/>
    <property type="match status" value="1"/>
</dbReference>
<feature type="domain" description="Glycosyltransferase 2-like" evidence="1">
    <location>
        <begin position="6"/>
        <end position="110"/>
    </location>
</feature>
<keyword evidence="3" id="KW-1185">Reference proteome</keyword>
<proteinExistence type="predicted"/>
<evidence type="ECO:0000313" key="2">
    <source>
        <dbReference type="EMBL" id="MBK1810283.1"/>
    </source>
</evidence>
<dbReference type="InterPro" id="IPR029044">
    <property type="entry name" value="Nucleotide-diphossugar_trans"/>
</dbReference>
<organism evidence="2 3">
    <name type="scientific">Clostridium yunnanense</name>
    <dbReference type="NCBI Taxonomy" id="2800325"/>
    <lineage>
        <taxon>Bacteria</taxon>
        <taxon>Bacillati</taxon>
        <taxon>Bacillota</taxon>
        <taxon>Clostridia</taxon>
        <taxon>Eubacteriales</taxon>
        <taxon>Clostridiaceae</taxon>
        <taxon>Clostridium</taxon>
    </lineage>
</organism>
<comment type="caution">
    <text evidence="2">The sequence shown here is derived from an EMBL/GenBank/DDBJ whole genome shotgun (WGS) entry which is preliminary data.</text>
</comment>
<dbReference type="Proteomes" id="UP000596739">
    <property type="component" value="Unassembled WGS sequence"/>
</dbReference>
<dbReference type="InterPro" id="IPR001173">
    <property type="entry name" value="Glyco_trans_2-like"/>
</dbReference>
<accession>A0ABS1ELV1</accession>
<evidence type="ECO:0000313" key="3">
    <source>
        <dbReference type="Proteomes" id="UP000596739"/>
    </source>
</evidence>
<reference evidence="3" key="1">
    <citation type="submission" date="2021-01" db="EMBL/GenBank/DDBJ databases">
        <title>Genome public.</title>
        <authorList>
            <person name="Liu C."/>
            <person name="Sun Q."/>
        </authorList>
    </citation>
    <scope>NUCLEOTIDE SEQUENCE [LARGE SCALE GENOMIC DNA]</scope>
    <source>
        <strain evidence="3">YIM B02505</strain>
    </source>
</reference>
<dbReference type="Gene3D" id="3.90.550.10">
    <property type="entry name" value="Spore Coat Polysaccharide Biosynthesis Protein SpsA, Chain A"/>
    <property type="match status" value="1"/>
</dbReference>
<dbReference type="EMBL" id="JAENHN010000023">
    <property type="protein sequence ID" value="MBK1810283.1"/>
    <property type="molecule type" value="Genomic_DNA"/>
</dbReference>
<gene>
    <name evidence="2" type="ORF">JHL18_06505</name>
</gene>
<dbReference type="Pfam" id="PF00535">
    <property type="entry name" value="Glycos_transf_2"/>
    <property type="match status" value="1"/>
</dbReference>
<evidence type="ECO:0000259" key="1">
    <source>
        <dbReference type="Pfam" id="PF00535"/>
    </source>
</evidence>
<dbReference type="PANTHER" id="PTHR22916">
    <property type="entry name" value="GLYCOSYLTRANSFERASE"/>
    <property type="match status" value="1"/>
</dbReference>
<dbReference type="RefSeq" id="WP_200267321.1">
    <property type="nucleotide sequence ID" value="NZ_JAENHN010000023.1"/>
</dbReference>
<dbReference type="CDD" id="cd00761">
    <property type="entry name" value="Glyco_tranf_GTA_type"/>
    <property type="match status" value="1"/>
</dbReference>
<protein>
    <submittedName>
        <fullName evidence="2">Glycosyltransferase family 2 protein</fullName>
    </submittedName>
</protein>
<name>A0ABS1ELV1_9CLOT</name>
<sequence length="294" mass="34209">MIKDITVFTPTYNRGELLTNLYESLIKQTHKNFEWIIYDDGSIDNTEQIVEKLKADKLIEIIYVKSNNMGKHVAMNKGADIASGELFFVVDSDDILTEDALKTIVDAWNSIPVNERSEYSGIGALKGGFDKQSITKTLNEDFIDADYIDFSFNMGYTQDKAEIYVTEIFKKYKFPVFEGENFMTEIVVFLKIAEQGYKMRWVNKVVYLCEYREDGLSKNSFNVRLKNINGTVHAYNLISSYKLPNKILIRYKANYFRFGFHKKSSLMKLKNDLIDKKYWTIASTLGWLLYKKDK</sequence>